<comment type="caution">
    <text evidence="2">The sequence shown here is derived from an EMBL/GenBank/DDBJ whole genome shotgun (WGS) entry which is preliminary data.</text>
</comment>
<keyword evidence="3" id="KW-1185">Reference proteome</keyword>
<sequence>MPTAHAIPEEPGLDHSLALLQEGYTYISRRCDRFNSDLFLTRIMLTPVVCLRGAEAARFVYEGERFTRRGAMPRSVLLLLQDVGSVQTLDGAAHRHRKAMFLSLMTPDAIPRIGTLLAGHWRDAVRRWEGGGEVVLLDALAEILTRTACDWAGLPVPDADIPALSAELAAMVENAGSLGPSYLVALRLRRRAERRVRHLVERLRAAELEAPPGSAALTIATHRDTDGATLPAGIAAVELLNILRPIVAVGRYITFAALALHRHPEWRERFAQGDEADLEPFVQEVRRLYPFFPMIGGRARQALRWGGHDFAPGDWVLLDLHGTNHDPRLWPEPDRFRPERFRGWQGNPYTLVPQGAGDVAATHRCPGEWITIALMKEAVRQLCRMRYTVPPQDLSISLSQMPAAPASRFVIGAVRPN</sequence>
<dbReference type="Proteomes" id="UP001201985">
    <property type="component" value="Unassembled WGS sequence"/>
</dbReference>
<reference evidence="2 3" key="1">
    <citation type="submission" date="2022-03" db="EMBL/GenBank/DDBJ databases">
        <title>Complete genome analysis of Roseomonas KG 17.1 : a prolific producer of plant growth promoters.</title>
        <authorList>
            <person name="Saadouli I."/>
            <person name="Najjari A."/>
            <person name="Mosbah A."/>
            <person name="Ouzari H.I."/>
        </authorList>
    </citation>
    <scope>NUCLEOTIDE SEQUENCE [LARGE SCALE GENOMIC DNA]</scope>
    <source>
        <strain evidence="2 3">KG17-1</strain>
    </source>
</reference>
<dbReference type="EMBL" id="JALBUU010000004">
    <property type="protein sequence ID" value="MCI0754631.1"/>
    <property type="molecule type" value="Genomic_DNA"/>
</dbReference>
<dbReference type="InterPro" id="IPR001128">
    <property type="entry name" value="Cyt_P450"/>
</dbReference>
<evidence type="ECO:0000313" key="3">
    <source>
        <dbReference type="Proteomes" id="UP001201985"/>
    </source>
</evidence>
<name>A0ABS9W5Z8_9PROT</name>
<dbReference type="Pfam" id="PF00067">
    <property type="entry name" value="p450"/>
    <property type="match status" value="1"/>
</dbReference>
<accession>A0ABS9W5Z8</accession>
<dbReference type="RefSeq" id="WP_120008573.1">
    <property type="nucleotide sequence ID" value="NZ_JALBUU010000004.1"/>
</dbReference>
<gene>
    <name evidence="2" type="ORF">MON41_12770</name>
</gene>
<dbReference type="PANTHER" id="PTHR46696">
    <property type="entry name" value="P450, PUTATIVE (EUROFUNG)-RELATED"/>
    <property type="match status" value="1"/>
</dbReference>
<proteinExistence type="inferred from homology"/>
<protein>
    <submittedName>
        <fullName evidence="2">Cytochrome P450</fullName>
    </submittedName>
</protein>
<organism evidence="2 3">
    <name type="scientific">Teichococcus vastitatis</name>
    <dbReference type="NCBI Taxonomy" id="2307076"/>
    <lineage>
        <taxon>Bacteria</taxon>
        <taxon>Pseudomonadati</taxon>
        <taxon>Pseudomonadota</taxon>
        <taxon>Alphaproteobacteria</taxon>
        <taxon>Acetobacterales</taxon>
        <taxon>Roseomonadaceae</taxon>
        <taxon>Roseomonas</taxon>
    </lineage>
</organism>
<comment type="similarity">
    <text evidence="1">Belongs to the cytochrome P450 family.</text>
</comment>
<dbReference type="Gene3D" id="1.10.630.10">
    <property type="entry name" value="Cytochrome P450"/>
    <property type="match status" value="1"/>
</dbReference>
<dbReference type="InterPro" id="IPR036396">
    <property type="entry name" value="Cyt_P450_sf"/>
</dbReference>
<dbReference type="CDD" id="cd11067">
    <property type="entry name" value="CYP152"/>
    <property type="match status" value="1"/>
</dbReference>
<evidence type="ECO:0000313" key="2">
    <source>
        <dbReference type="EMBL" id="MCI0754631.1"/>
    </source>
</evidence>
<evidence type="ECO:0000256" key="1">
    <source>
        <dbReference type="ARBA" id="ARBA00010617"/>
    </source>
</evidence>
<dbReference type="PANTHER" id="PTHR46696:SF6">
    <property type="entry name" value="P450, PUTATIVE (EUROFUNG)-RELATED"/>
    <property type="match status" value="1"/>
</dbReference>
<dbReference type="SUPFAM" id="SSF48264">
    <property type="entry name" value="Cytochrome P450"/>
    <property type="match status" value="1"/>
</dbReference>